<organism evidence="2 3">
    <name type="scientific">Fusarium oxysporum f. sp. rapae</name>
    <dbReference type="NCBI Taxonomy" id="485398"/>
    <lineage>
        <taxon>Eukaryota</taxon>
        <taxon>Fungi</taxon>
        <taxon>Dikarya</taxon>
        <taxon>Ascomycota</taxon>
        <taxon>Pezizomycotina</taxon>
        <taxon>Sordariomycetes</taxon>
        <taxon>Hypocreomycetidae</taxon>
        <taxon>Hypocreales</taxon>
        <taxon>Nectriaceae</taxon>
        <taxon>Fusarium</taxon>
        <taxon>Fusarium oxysporum species complex</taxon>
    </lineage>
</organism>
<dbReference type="AlphaFoldDB" id="A0A8J5NF28"/>
<protein>
    <submittedName>
        <fullName evidence="2">Uncharacterized protein</fullName>
    </submittedName>
</protein>
<accession>A0A8J5NF28</accession>
<evidence type="ECO:0000313" key="3">
    <source>
        <dbReference type="Proteomes" id="UP000694050"/>
    </source>
</evidence>
<dbReference type="EMBL" id="JAELUQ010000012">
    <property type="protein sequence ID" value="KAG7404994.1"/>
    <property type="molecule type" value="Genomic_DNA"/>
</dbReference>
<evidence type="ECO:0000313" key="2">
    <source>
        <dbReference type="EMBL" id="KAG7404994.1"/>
    </source>
</evidence>
<feature type="region of interest" description="Disordered" evidence="1">
    <location>
        <begin position="150"/>
        <end position="176"/>
    </location>
</feature>
<comment type="caution">
    <text evidence="2">The sequence shown here is derived from an EMBL/GenBank/DDBJ whole genome shotgun (WGS) entry which is preliminary data.</text>
</comment>
<dbReference type="Proteomes" id="UP000694050">
    <property type="component" value="Unassembled WGS sequence"/>
</dbReference>
<name>A0A8J5NF28_FUSOX</name>
<reference evidence="2" key="1">
    <citation type="submission" date="2021-04" db="EMBL/GenBank/DDBJ databases">
        <title>First draft genome resource for Brassicaceae pathogens Fusarium oxysporum f. sp. raphani and Fusarium oxysporum f. sp. rapae.</title>
        <authorList>
            <person name="Asai S."/>
        </authorList>
    </citation>
    <scope>NUCLEOTIDE SEQUENCE</scope>
    <source>
        <strain evidence="2">Tf1208</strain>
    </source>
</reference>
<gene>
    <name evidence="2" type="ORF">Forpe1208_v015172</name>
</gene>
<evidence type="ECO:0000256" key="1">
    <source>
        <dbReference type="SAM" id="MobiDB-lite"/>
    </source>
</evidence>
<proteinExistence type="predicted"/>
<sequence>MSDPIPATILDPNVWYHITEQAVDPNYKNDFKAMLQTNQDTKANDTHLHVWPVKTDKQAVKAYWQFQPVESTLGSNDETQQWDMAEWKSNNTYRFINVHNGTKFYLDCIANVPVFMNPDVDDTPYQTRQHWLMTSALSVNDKAFSTTISEVSSSTSSADNPTSTAGSGSSSSSGNNFSSGGITGISVEVVLGVI</sequence>